<dbReference type="RefSeq" id="XP_013067151.2">
    <property type="nucleotide sequence ID" value="XM_013211697.2"/>
</dbReference>
<name>A0A2C9MA22_BIOGL</name>
<organism evidence="1 2">
    <name type="scientific">Biomphalaria glabrata</name>
    <name type="common">Bloodfluke planorb</name>
    <name type="synonym">Freshwater snail</name>
    <dbReference type="NCBI Taxonomy" id="6526"/>
    <lineage>
        <taxon>Eukaryota</taxon>
        <taxon>Metazoa</taxon>
        <taxon>Spiralia</taxon>
        <taxon>Lophotrochozoa</taxon>
        <taxon>Mollusca</taxon>
        <taxon>Gastropoda</taxon>
        <taxon>Heterobranchia</taxon>
        <taxon>Euthyneura</taxon>
        <taxon>Panpulmonata</taxon>
        <taxon>Hygrophila</taxon>
        <taxon>Lymnaeoidea</taxon>
        <taxon>Planorbidae</taxon>
        <taxon>Biomphalaria</taxon>
    </lineage>
</organism>
<evidence type="ECO:0000313" key="2">
    <source>
        <dbReference type="Proteomes" id="UP000076420"/>
    </source>
</evidence>
<sequence>MSLFSGSQNILINNLQEDSPQDNIRLALITCRPRYSAFTVSPSNEQPWVISGSRTPLEECSMFEQPYFSSRYIQMPTNYNTSLPRWVNARITKDNLSVWANAGIYHDRAFGEWHNVFGPRYLYGENRRL</sequence>
<protein>
    <submittedName>
        <fullName evidence="1">Uncharacterized protein</fullName>
    </submittedName>
</protein>
<dbReference type="KEGG" id="bgt:106055436"/>
<dbReference type="Proteomes" id="UP000076420">
    <property type="component" value="Unassembled WGS sequence"/>
</dbReference>
<evidence type="ECO:0000313" key="1">
    <source>
        <dbReference type="EnsemblMetazoa" id="BGLB040251-PC"/>
    </source>
</evidence>
<accession>A0A2C9MA22</accession>
<gene>
    <name evidence="1" type="primary">106055436</name>
</gene>
<dbReference type="VEuPathDB" id="VectorBase:BGLB040251"/>
<proteinExistence type="predicted"/>
<dbReference type="EnsemblMetazoa" id="BGLB040251-RC">
    <property type="protein sequence ID" value="BGLB040251-PC"/>
    <property type="gene ID" value="BGLB040251"/>
</dbReference>
<dbReference type="VEuPathDB" id="VectorBase:BGLAX_046449"/>
<reference evidence="1" key="1">
    <citation type="submission" date="2020-05" db="UniProtKB">
        <authorList>
            <consortium name="EnsemblMetazoa"/>
        </authorList>
    </citation>
    <scope>IDENTIFICATION</scope>
    <source>
        <strain evidence="1">BB02</strain>
    </source>
</reference>
<dbReference type="OrthoDB" id="6046353at2759"/>
<dbReference type="AlphaFoldDB" id="A0A2C9MA22"/>